<evidence type="ECO:0000259" key="2">
    <source>
        <dbReference type="Pfam" id="PF15633"/>
    </source>
</evidence>
<keyword evidence="1" id="KW-0732">Signal</keyword>
<reference evidence="3" key="1">
    <citation type="submission" date="2021-01" db="UniProtKB">
        <authorList>
            <consortium name="EnsemblMetazoa"/>
        </authorList>
    </citation>
    <scope>IDENTIFICATION</scope>
</reference>
<feature type="chain" id="PRO_5029712403" description="Tox-ART-HYD1 domain-containing protein" evidence="1">
    <location>
        <begin position="21"/>
        <end position="214"/>
    </location>
</feature>
<sequence length="214" mass="24630">MKIELFFYLVAVSIISGNNGLEIDVQQPIKTDIGSIVQHVTQQQQHLKDHRLNLMNVMDDEWAKKLGHLNGFDLMKEMSLTLYHYTDKSSALSILQSKYMYGSSQSFDAVFGEGVYFTSLSPESGKKKIAENNWDDGEKGVYEMIFNGRVDYCIKVVFPSNDRRVSRCNTTQRNIYLYKGDLDLSLYHHKGIKVFNEKEEAAKLVMQMLQCTFL</sequence>
<evidence type="ECO:0000256" key="1">
    <source>
        <dbReference type="SAM" id="SignalP"/>
    </source>
</evidence>
<protein>
    <recommendedName>
        <fullName evidence="2">Tox-ART-HYD1 domain-containing protein</fullName>
    </recommendedName>
</protein>
<dbReference type="InterPro" id="IPR028920">
    <property type="entry name" value="Tox-ART-HYD1_dom"/>
</dbReference>
<dbReference type="EnsemblMetazoa" id="CLYHEMT021371.2">
    <property type="protein sequence ID" value="CLYHEMP021371.2"/>
    <property type="gene ID" value="CLYHEMG021371"/>
</dbReference>
<proteinExistence type="predicted"/>
<dbReference type="OrthoDB" id="207378at2759"/>
<dbReference type="Proteomes" id="UP000594262">
    <property type="component" value="Unplaced"/>
</dbReference>
<feature type="domain" description="Tox-ART-HYD1" evidence="2">
    <location>
        <begin position="82"/>
        <end position="131"/>
    </location>
</feature>
<name>A0A7M5XEZ5_9CNID</name>
<accession>A0A7M5XEZ5</accession>
<evidence type="ECO:0000313" key="4">
    <source>
        <dbReference type="Proteomes" id="UP000594262"/>
    </source>
</evidence>
<organism evidence="3 4">
    <name type="scientific">Clytia hemisphaerica</name>
    <dbReference type="NCBI Taxonomy" id="252671"/>
    <lineage>
        <taxon>Eukaryota</taxon>
        <taxon>Metazoa</taxon>
        <taxon>Cnidaria</taxon>
        <taxon>Hydrozoa</taxon>
        <taxon>Hydroidolina</taxon>
        <taxon>Leptothecata</taxon>
        <taxon>Obeliida</taxon>
        <taxon>Clytiidae</taxon>
        <taxon>Clytia</taxon>
    </lineage>
</organism>
<keyword evidence="4" id="KW-1185">Reference proteome</keyword>
<dbReference type="Pfam" id="PF15633">
    <property type="entry name" value="Tox-ART-HYD1"/>
    <property type="match status" value="1"/>
</dbReference>
<feature type="signal peptide" evidence="1">
    <location>
        <begin position="1"/>
        <end position="20"/>
    </location>
</feature>
<evidence type="ECO:0000313" key="3">
    <source>
        <dbReference type="EnsemblMetazoa" id="CLYHEMP021371.2"/>
    </source>
</evidence>
<dbReference type="AlphaFoldDB" id="A0A7M5XEZ5"/>